<comment type="caution">
    <text evidence="1">The sequence shown here is derived from an EMBL/GenBank/DDBJ whole genome shotgun (WGS) entry which is preliminary data.</text>
</comment>
<proteinExistence type="predicted"/>
<gene>
    <name evidence="1" type="ORF">NLX89_14155</name>
</gene>
<name>A0ABU2J077_9GAMM</name>
<evidence type="ECO:0000313" key="1">
    <source>
        <dbReference type="EMBL" id="MDT0134482.1"/>
    </source>
</evidence>
<dbReference type="EMBL" id="JANAVW010000001">
    <property type="protein sequence ID" value="MDT0134482.1"/>
    <property type="molecule type" value="Genomic_DNA"/>
</dbReference>
<organism evidence="1 2">
    <name type="scientific">Providencia huaxiensis</name>
    <dbReference type="NCBI Taxonomy" id="2027290"/>
    <lineage>
        <taxon>Bacteria</taxon>
        <taxon>Pseudomonadati</taxon>
        <taxon>Pseudomonadota</taxon>
        <taxon>Gammaproteobacteria</taxon>
        <taxon>Enterobacterales</taxon>
        <taxon>Morganellaceae</taxon>
        <taxon>Providencia</taxon>
    </lineage>
</organism>
<keyword evidence="2" id="KW-1185">Reference proteome</keyword>
<evidence type="ECO:0000313" key="2">
    <source>
        <dbReference type="Proteomes" id="UP001252207"/>
    </source>
</evidence>
<dbReference type="GeneID" id="89490906"/>
<reference evidence="1 2" key="1">
    <citation type="submission" date="2022-06" db="EMBL/GenBank/DDBJ databases">
        <title>Chromosome and plasmid sequencings of Enterobacteriales species co-exiting double carbapenemases.</title>
        <authorList>
            <person name="Fu Y."/>
        </authorList>
    </citation>
    <scope>NUCLEOTIDE SEQUENCE [LARGE SCALE GENOMIC DNA]</scope>
    <source>
        <strain evidence="1 2">21030615019</strain>
    </source>
</reference>
<protein>
    <submittedName>
        <fullName evidence="1">Uncharacterized protein</fullName>
    </submittedName>
</protein>
<accession>A0ABU2J077</accession>
<dbReference type="RefSeq" id="WP_272671626.1">
    <property type="nucleotide sequence ID" value="NZ_CP145912.1"/>
</dbReference>
<dbReference type="Proteomes" id="UP001252207">
    <property type="component" value="Unassembled WGS sequence"/>
</dbReference>
<sequence>MQNKFVHLFESGNYQLLVKKTESDDGKPKLSLITQYDGAEVDFGIVMNNDDDLDKAFNNYEQIKTGAEIYLKELNQSTSLQDFIKRIY</sequence>